<name>A0AAE3WI61_BACPU</name>
<dbReference type="Proteomes" id="UP001182042">
    <property type="component" value="Unassembled WGS sequence"/>
</dbReference>
<reference evidence="1" key="1">
    <citation type="submission" date="2019-07" db="EMBL/GenBank/DDBJ databases">
        <title>Phylogenomic Reclassification of ATCC Bacillus Strains and Various Taxa within the Genus Bacillus.</title>
        <authorList>
            <person name="Riojas M.A."/>
            <person name="Frank A.M."/>
            <person name="Fenn S.L."/>
            <person name="King S."/>
            <person name="Brower S."/>
            <person name="Hazbon M.H."/>
        </authorList>
    </citation>
    <scope>NUCLEOTIDE SEQUENCE</scope>
    <source>
        <strain evidence="1">ATCC 27142</strain>
    </source>
</reference>
<accession>A0AAE3WI61</accession>
<dbReference type="AlphaFoldDB" id="A0AAE3WI61"/>
<organism evidence="1 2">
    <name type="scientific">Bacillus pumilus</name>
    <name type="common">Bacillus mesentericus</name>
    <dbReference type="NCBI Taxonomy" id="1408"/>
    <lineage>
        <taxon>Bacteria</taxon>
        <taxon>Bacillati</taxon>
        <taxon>Bacillota</taxon>
        <taxon>Bacilli</taxon>
        <taxon>Bacillales</taxon>
        <taxon>Bacillaceae</taxon>
        <taxon>Bacillus</taxon>
    </lineage>
</organism>
<proteinExistence type="predicted"/>
<protein>
    <submittedName>
        <fullName evidence="1">Uncharacterized protein</fullName>
    </submittedName>
</protein>
<comment type="caution">
    <text evidence="1">The sequence shown here is derived from an EMBL/GenBank/DDBJ whole genome shotgun (WGS) entry which is preliminary data.</text>
</comment>
<evidence type="ECO:0000313" key="2">
    <source>
        <dbReference type="Proteomes" id="UP001182042"/>
    </source>
</evidence>
<evidence type="ECO:0000313" key="1">
    <source>
        <dbReference type="EMBL" id="MDR4249342.1"/>
    </source>
</evidence>
<sequence>MMKKMITPNSSTKSNRFLTVTLDTRTPGSLLTYGLFSSYAGPSFCRTLRDILLEQKKKPSKRFARFKVNLGF</sequence>
<gene>
    <name evidence="1" type="ORF">FO508_03145</name>
</gene>
<dbReference type="EMBL" id="VKQA01000001">
    <property type="protein sequence ID" value="MDR4249342.1"/>
    <property type="molecule type" value="Genomic_DNA"/>
</dbReference>